<reference evidence="2 3" key="1">
    <citation type="submission" date="2019-12" db="EMBL/GenBank/DDBJ databases">
        <authorList>
            <person name="Alioto T."/>
            <person name="Alioto T."/>
            <person name="Gomez Garrido J."/>
        </authorList>
    </citation>
    <scope>NUCLEOTIDE SEQUENCE [LARGE SCALE GENOMIC DNA]</scope>
</reference>
<dbReference type="Proteomes" id="UP000594638">
    <property type="component" value="Unassembled WGS sequence"/>
</dbReference>
<dbReference type="OrthoDB" id="31183at2759"/>
<evidence type="ECO:0000313" key="2">
    <source>
        <dbReference type="EMBL" id="CAA2963483.1"/>
    </source>
</evidence>
<dbReference type="EMBL" id="CACTIH010001810">
    <property type="protein sequence ID" value="CAA2963483.1"/>
    <property type="molecule type" value="Genomic_DNA"/>
</dbReference>
<evidence type="ECO:0000259" key="1">
    <source>
        <dbReference type="Pfam" id="PF23243"/>
    </source>
</evidence>
<accession>A0A8S0QCQ4</accession>
<name>A0A8S0QCQ4_OLEEU</name>
<feature type="domain" description="Utp10/HEAT1 HEAT-repeats" evidence="1">
    <location>
        <begin position="3"/>
        <end position="51"/>
    </location>
</feature>
<sequence>MIVQATIGALMEQIVFLLQLIDSKRKHICLPYLIRKELKQYFHAVLKTVTKALVPSTYFSAIIHLLGHTDRSVRKKGHSFACALVDFSTHIWEIF</sequence>
<protein>
    <submittedName>
        <fullName evidence="2">Protein GRIP</fullName>
    </submittedName>
</protein>
<dbReference type="Gramene" id="OE9A075784T1">
    <property type="protein sequence ID" value="OE9A075784C1"/>
    <property type="gene ID" value="OE9A075784"/>
</dbReference>
<gene>
    <name evidence="2" type="ORF">OLEA9_A075784</name>
</gene>
<dbReference type="InterPro" id="IPR056473">
    <property type="entry name" value="HEAT_Utp10/HEAT1"/>
</dbReference>
<keyword evidence="3" id="KW-1185">Reference proteome</keyword>
<dbReference type="Pfam" id="PF23243">
    <property type="entry name" value="HEAT_HEATR1"/>
    <property type="match status" value="1"/>
</dbReference>
<organism evidence="2 3">
    <name type="scientific">Olea europaea subsp. europaea</name>
    <dbReference type="NCBI Taxonomy" id="158383"/>
    <lineage>
        <taxon>Eukaryota</taxon>
        <taxon>Viridiplantae</taxon>
        <taxon>Streptophyta</taxon>
        <taxon>Embryophyta</taxon>
        <taxon>Tracheophyta</taxon>
        <taxon>Spermatophyta</taxon>
        <taxon>Magnoliopsida</taxon>
        <taxon>eudicotyledons</taxon>
        <taxon>Gunneridae</taxon>
        <taxon>Pentapetalae</taxon>
        <taxon>asterids</taxon>
        <taxon>lamiids</taxon>
        <taxon>Lamiales</taxon>
        <taxon>Oleaceae</taxon>
        <taxon>Oleeae</taxon>
        <taxon>Olea</taxon>
    </lineage>
</organism>
<comment type="caution">
    <text evidence="2">The sequence shown here is derived from an EMBL/GenBank/DDBJ whole genome shotgun (WGS) entry which is preliminary data.</text>
</comment>
<proteinExistence type="predicted"/>
<dbReference type="AlphaFoldDB" id="A0A8S0QCQ4"/>
<evidence type="ECO:0000313" key="3">
    <source>
        <dbReference type="Proteomes" id="UP000594638"/>
    </source>
</evidence>